<keyword evidence="2 4" id="KW-1133">Transmembrane helix</keyword>
<dbReference type="PANTHER" id="PTHR23537:SF1">
    <property type="entry name" value="SUGAR TRANSPORTER"/>
    <property type="match status" value="1"/>
</dbReference>
<feature type="transmembrane region" description="Helical" evidence="4">
    <location>
        <begin position="265"/>
        <end position="286"/>
    </location>
</feature>
<proteinExistence type="predicted"/>
<evidence type="ECO:0000256" key="1">
    <source>
        <dbReference type="ARBA" id="ARBA00022692"/>
    </source>
</evidence>
<organism evidence="6 7">
    <name type="scientific">Cupriavidus respiraculi</name>
    <dbReference type="NCBI Taxonomy" id="195930"/>
    <lineage>
        <taxon>Bacteria</taxon>
        <taxon>Pseudomonadati</taxon>
        <taxon>Pseudomonadota</taxon>
        <taxon>Betaproteobacteria</taxon>
        <taxon>Burkholderiales</taxon>
        <taxon>Burkholderiaceae</taxon>
        <taxon>Cupriavidus</taxon>
    </lineage>
</organism>
<dbReference type="PANTHER" id="PTHR23537">
    <property type="match status" value="1"/>
</dbReference>
<dbReference type="InterPro" id="IPR010645">
    <property type="entry name" value="MFS_4"/>
</dbReference>
<dbReference type="Proteomes" id="UP000721236">
    <property type="component" value="Unassembled WGS sequence"/>
</dbReference>
<protein>
    <recommendedName>
        <fullName evidence="5">Major facilitator superfamily (MFS) profile domain-containing protein</fullName>
    </recommendedName>
</protein>
<feature type="transmembrane region" description="Helical" evidence="4">
    <location>
        <begin position="228"/>
        <end position="253"/>
    </location>
</feature>
<evidence type="ECO:0000313" key="7">
    <source>
        <dbReference type="Proteomes" id="UP000721236"/>
    </source>
</evidence>
<feature type="transmembrane region" description="Helical" evidence="4">
    <location>
        <begin position="115"/>
        <end position="137"/>
    </location>
</feature>
<dbReference type="InterPro" id="IPR036259">
    <property type="entry name" value="MFS_trans_sf"/>
</dbReference>
<keyword evidence="3 4" id="KW-0472">Membrane</keyword>
<sequence>MHSASSSPAVRPGPAPTRHVWLYIAAGFAASLASIGLARFAYAPLVPALIEAHWFSADKVVFLGAANLAGYLIGALVGHPLGRRMSNPRALRTMMVVVTAAFVACAYPLSSAWFFFWRLLSGVSGGAIMVLVAATVLPHVPAQRRGIASGAIFLGIGVGIAGSGTIVPLLLHDGLRTTWLGLGAVSALLTLLTWFAWPAERAHADAPAHGQEPAAPAAHGLPKAKAGVAVLFAQYGLMAVALVPAMVFLVDFVARGLGAGAHVGAGYWVLYGIGAMMGPPLFGWIGDRLGARPALRVVLLVQAVAVGSLCAAHDAVWLGVATVFVGMFPPGIVPLALSRIHELIPHDRHAQSRAWSRATISFATFQALAGYGYSAVFSATGGDHRLLFALATGALIVTLVLTLPGLERWVWRRLGGRQRPDGQGRGLCCPS</sequence>
<evidence type="ECO:0000313" key="6">
    <source>
        <dbReference type="EMBL" id="CAG9167197.1"/>
    </source>
</evidence>
<dbReference type="InterPro" id="IPR020846">
    <property type="entry name" value="MFS_dom"/>
</dbReference>
<keyword evidence="7" id="KW-1185">Reference proteome</keyword>
<feature type="domain" description="Major facilitator superfamily (MFS) profile" evidence="5">
    <location>
        <begin position="22"/>
        <end position="410"/>
    </location>
</feature>
<dbReference type="Pfam" id="PF06779">
    <property type="entry name" value="MFS_4"/>
    <property type="match status" value="1"/>
</dbReference>
<feature type="transmembrane region" description="Helical" evidence="4">
    <location>
        <begin position="358"/>
        <end position="380"/>
    </location>
</feature>
<feature type="transmembrane region" description="Helical" evidence="4">
    <location>
        <begin position="177"/>
        <end position="197"/>
    </location>
</feature>
<feature type="transmembrane region" description="Helical" evidence="4">
    <location>
        <begin position="90"/>
        <end position="109"/>
    </location>
</feature>
<evidence type="ECO:0000259" key="5">
    <source>
        <dbReference type="PROSITE" id="PS50850"/>
    </source>
</evidence>
<comment type="caution">
    <text evidence="6">The sequence shown here is derived from an EMBL/GenBank/DDBJ whole genome shotgun (WGS) entry which is preliminary data.</text>
</comment>
<feature type="transmembrane region" description="Helical" evidence="4">
    <location>
        <begin position="60"/>
        <end position="78"/>
    </location>
</feature>
<feature type="transmembrane region" description="Helical" evidence="4">
    <location>
        <begin position="315"/>
        <end position="337"/>
    </location>
</feature>
<feature type="transmembrane region" description="Helical" evidence="4">
    <location>
        <begin position="20"/>
        <end position="40"/>
    </location>
</feature>
<evidence type="ECO:0000256" key="3">
    <source>
        <dbReference type="ARBA" id="ARBA00023136"/>
    </source>
</evidence>
<dbReference type="RefSeq" id="WP_224039656.1">
    <property type="nucleotide sequence ID" value="NZ_CAJZAH010000001.1"/>
</dbReference>
<feature type="transmembrane region" description="Helical" evidence="4">
    <location>
        <begin position="149"/>
        <end position="171"/>
    </location>
</feature>
<reference evidence="6 7" key="1">
    <citation type="submission" date="2021-08" db="EMBL/GenBank/DDBJ databases">
        <authorList>
            <person name="Peeters C."/>
        </authorList>
    </citation>
    <scope>NUCLEOTIDE SEQUENCE [LARGE SCALE GENOMIC DNA]</scope>
    <source>
        <strain evidence="6 7">LMG 21510</strain>
    </source>
</reference>
<dbReference type="Gene3D" id="1.20.1250.20">
    <property type="entry name" value="MFS general substrate transporter like domains"/>
    <property type="match status" value="2"/>
</dbReference>
<dbReference type="SUPFAM" id="SSF103473">
    <property type="entry name" value="MFS general substrate transporter"/>
    <property type="match status" value="1"/>
</dbReference>
<dbReference type="EMBL" id="CAJZAH010000001">
    <property type="protein sequence ID" value="CAG9167197.1"/>
    <property type="molecule type" value="Genomic_DNA"/>
</dbReference>
<gene>
    <name evidence="6" type="ORF">LMG21510_00684</name>
</gene>
<evidence type="ECO:0000256" key="2">
    <source>
        <dbReference type="ARBA" id="ARBA00022989"/>
    </source>
</evidence>
<accession>A0ABM8WII5</accession>
<keyword evidence="1 4" id="KW-0812">Transmembrane</keyword>
<feature type="transmembrane region" description="Helical" evidence="4">
    <location>
        <begin position="386"/>
        <end position="406"/>
    </location>
</feature>
<feature type="transmembrane region" description="Helical" evidence="4">
    <location>
        <begin position="293"/>
        <end position="309"/>
    </location>
</feature>
<evidence type="ECO:0000256" key="4">
    <source>
        <dbReference type="SAM" id="Phobius"/>
    </source>
</evidence>
<dbReference type="PROSITE" id="PS50850">
    <property type="entry name" value="MFS"/>
    <property type="match status" value="1"/>
</dbReference>
<name>A0ABM8WII5_9BURK</name>